<accession>A0A4Z0WEZ5</accession>
<comment type="caution">
    <text evidence="10">The sequence shown here is derived from an EMBL/GenBank/DDBJ whole genome shotgun (WGS) entry which is preliminary data.</text>
</comment>
<evidence type="ECO:0000313" key="11">
    <source>
        <dbReference type="Proteomes" id="UP000297475"/>
    </source>
</evidence>
<dbReference type="Pfam" id="PF00459">
    <property type="entry name" value="Inositol_P"/>
    <property type="match status" value="1"/>
</dbReference>
<keyword evidence="6" id="KW-0889">Transcription antitermination</keyword>
<feature type="binding site" evidence="8">
    <location>
        <position position="104"/>
    </location>
    <ligand>
        <name>Mg(2+)</name>
        <dbReference type="ChEBI" id="CHEBI:18420"/>
        <label>1</label>
        <note>catalytic</note>
    </ligand>
</feature>
<comment type="cofactor">
    <cofactor evidence="2 8 9">
        <name>Mg(2+)</name>
        <dbReference type="ChEBI" id="CHEBI:18420"/>
    </cofactor>
</comment>
<dbReference type="AlphaFoldDB" id="A0A4Z0WEZ5"/>
<dbReference type="SUPFAM" id="SSF56655">
    <property type="entry name" value="Carbohydrate phosphatase"/>
    <property type="match status" value="1"/>
</dbReference>
<evidence type="ECO:0000256" key="7">
    <source>
        <dbReference type="ARBA" id="ARBA00022842"/>
    </source>
</evidence>
<dbReference type="GO" id="GO:0007165">
    <property type="term" value="P:signal transduction"/>
    <property type="evidence" value="ECO:0007669"/>
    <property type="project" value="TreeGrafter"/>
</dbReference>
<dbReference type="PANTHER" id="PTHR20854">
    <property type="entry name" value="INOSITOL MONOPHOSPHATASE"/>
    <property type="match status" value="1"/>
</dbReference>
<dbReference type="EMBL" id="SRMF01000001">
    <property type="protein sequence ID" value="TGG95188.1"/>
    <property type="molecule type" value="Genomic_DNA"/>
</dbReference>
<dbReference type="GO" id="GO:0008934">
    <property type="term" value="F:inositol monophosphate 1-phosphatase activity"/>
    <property type="evidence" value="ECO:0007669"/>
    <property type="project" value="InterPro"/>
</dbReference>
<reference evidence="10 11" key="1">
    <citation type="submission" date="2019-04" db="EMBL/GenBank/DDBJ databases">
        <title>Natronospirillum operosus gen. nov., sp. nov., a haloalkaliphilic satellite isolated from decaying biomass of laboratory culture of cyanobacterium Geitlerinema sp. and proposal of Natronospirillaceae fam. nov. and Saccharospirillaceae fam. nov.</title>
        <authorList>
            <person name="Kevbrin V."/>
            <person name="Boltyanskaya Y."/>
            <person name="Koziaeva V."/>
            <person name="Grouzdev D.S."/>
            <person name="Park M."/>
            <person name="Cho J."/>
        </authorList>
    </citation>
    <scope>NUCLEOTIDE SEQUENCE [LARGE SCALE GENOMIC DNA]</scope>
    <source>
        <strain evidence="10 11">G-116</strain>
    </source>
</reference>
<dbReference type="InterPro" id="IPR000760">
    <property type="entry name" value="Inositol_monophosphatase-like"/>
</dbReference>
<dbReference type="GO" id="GO:0006020">
    <property type="term" value="P:inositol metabolic process"/>
    <property type="evidence" value="ECO:0007669"/>
    <property type="project" value="TreeGrafter"/>
</dbReference>
<dbReference type="FunFam" id="3.30.540.10:FF:000003">
    <property type="entry name" value="Inositol-1-monophosphatase"/>
    <property type="match status" value="1"/>
</dbReference>
<feature type="binding site" evidence="8">
    <location>
        <position position="230"/>
    </location>
    <ligand>
        <name>Mg(2+)</name>
        <dbReference type="ChEBI" id="CHEBI:18420"/>
        <label>1</label>
        <note>catalytic</note>
    </ligand>
</feature>
<evidence type="ECO:0000256" key="8">
    <source>
        <dbReference type="PIRSR" id="PIRSR600760-2"/>
    </source>
</evidence>
<evidence type="ECO:0000256" key="1">
    <source>
        <dbReference type="ARBA" id="ARBA00001033"/>
    </source>
</evidence>
<dbReference type="EC" id="3.1.3.25" evidence="9"/>
<comment type="similarity">
    <text evidence="3 9">Belongs to the inositol monophosphatase superfamily.</text>
</comment>
<name>A0A4Z0WEZ5_9GAMM</name>
<dbReference type="GO" id="GO:0031564">
    <property type="term" value="P:transcription antitermination"/>
    <property type="evidence" value="ECO:0007669"/>
    <property type="project" value="UniProtKB-KW"/>
</dbReference>
<sequence>MKQEGTTTATGQMQRLSDQALQARLVQASNIARAAGELALNYFNKGATLDIQTKGAQDWVTQADLEVERFIRRQLQSHYPEDTILGEEYGLNSLEDDQLMWLVDPIDGTTFFLKGIPQWAVVIGLAIGSETLLAVVFEPVSGELFAAIRGQGATLNGHPIQVDPTADLSSGLVAVSSSVKLGGATSARMIERLVNDGVMYCRLGSCALCLAYVASGRLLGMYEPLVHPWDSWAGELLVQEAGGRTLERSQGADLGRPGPAIAAAPNVWDIMGELRGI</sequence>
<evidence type="ECO:0000313" key="10">
    <source>
        <dbReference type="EMBL" id="TGG95188.1"/>
    </source>
</evidence>
<comment type="catalytic activity">
    <reaction evidence="1 9">
        <text>a myo-inositol phosphate + H2O = myo-inositol + phosphate</text>
        <dbReference type="Rhea" id="RHEA:24056"/>
        <dbReference type="ChEBI" id="CHEBI:15377"/>
        <dbReference type="ChEBI" id="CHEBI:17268"/>
        <dbReference type="ChEBI" id="CHEBI:43474"/>
        <dbReference type="ChEBI" id="CHEBI:84139"/>
        <dbReference type="EC" id="3.1.3.25"/>
    </reaction>
</comment>
<dbReference type="CDD" id="cd01639">
    <property type="entry name" value="IMPase"/>
    <property type="match status" value="1"/>
</dbReference>
<keyword evidence="7 8" id="KW-0460">Magnesium</keyword>
<dbReference type="RefSeq" id="WP_135480655.1">
    <property type="nucleotide sequence ID" value="NZ_SRMF01000001.1"/>
</dbReference>
<evidence type="ECO:0000256" key="9">
    <source>
        <dbReference type="RuleBase" id="RU364068"/>
    </source>
</evidence>
<keyword evidence="11" id="KW-1185">Reference proteome</keyword>
<keyword evidence="4 8" id="KW-0479">Metal-binding</keyword>
<evidence type="ECO:0000256" key="5">
    <source>
        <dbReference type="ARBA" id="ARBA00022801"/>
    </source>
</evidence>
<keyword evidence="6" id="KW-0805">Transcription regulation</keyword>
<proteinExistence type="inferred from homology"/>
<feature type="binding site" evidence="8">
    <location>
        <position position="107"/>
    </location>
    <ligand>
        <name>Mg(2+)</name>
        <dbReference type="ChEBI" id="CHEBI:18420"/>
        <label>1</label>
        <note>catalytic</note>
    </ligand>
</feature>
<gene>
    <name evidence="10" type="ORF">E4656_01850</name>
</gene>
<dbReference type="InterPro" id="IPR020583">
    <property type="entry name" value="Inositol_monoP_metal-BS"/>
</dbReference>
<evidence type="ECO:0000256" key="3">
    <source>
        <dbReference type="ARBA" id="ARBA00009759"/>
    </source>
</evidence>
<dbReference type="InterPro" id="IPR033942">
    <property type="entry name" value="IMPase"/>
</dbReference>
<evidence type="ECO:0000256" key="2">
    <source>
        <dbReference type="ARBA" id="ARBA00001946"/>
    </source>
</evidence>
<keyword evidence="5 9" id="KW-0378">Hydrolase</keyword>
<dbReference type="PROSITE" id="PS00629">
    <property type="entry name" value="IMP_1"/>
    <property type="match status" value="1"/>
</dbReference>
<organism evidence="10 11">
    <name type="scientific">Natronospirillum operosum</name>
    <dbReference type="NCBI Taxonomy" id="2759953"/>
    <lineage>
        <taxon>Bacteria</taxon>
        <taxon>Pseudomonadati</taxon>
        <taxon>Pseudomonadota</taxon>
        <taxon>Gammaproteobacteria</taxon>
        <taxon>Oceanospirillales</taxon>
        <taxon>Natronospirillaceae</taxon>
        <taxon>Natronospirillum</taxon>
    </lineage>
</organism>
<feature type="binding site" evidence="8">
    <location>
        <position position="106"/>
    </location>
    <ligand>
        <name>Mg(2+)</name>
        <dbReference type="ChEBI" id="CHEBI:18420"/>
        <label>1</label>
        <note>catalytic</note>
    </ligand>
</feature>
<feature type="binding site" evidence="8">
    <location>
        <position position="87"/>
    </location>
    <ligand>
        <name>Mg(2+)</name>
        <dbReference type="ChEBI" id="CHEBI:18420"/>
        <label>1</label>
        <note>catalytic</note>
    </ligand>
</feature>
<dbReference type="GO" id="GO:0046872">
    <property type="term" value="F:metal ion binding"/>
    <property type="evidence" value="ECO:0007669"/>
    <property type="project" value="UniProtKB-KW"/>
</dbReference>
<keyword evidence="6" id="KW-0804">Transcription</keyword>
<dbReference type="OrthoDB" id="9785695at2"/>
<evidence type="ECO:0000256" key="6">
    <source>
        <dbReference type="ARBA" id="ARBA00022814"/>
    </source>
</evidence>
<evidence type="ECO:0000256" key="4">
    <source>
        <dbReference type="ARBA" id="ARBA00022723"/>
    </source>
</evidence>
<protein>
    <recommendedName>
        <fullName evidence="9">Inositol-1-monophosphatase</fullName>
        <ecNumber evidence="9">3.1.3.25</ecNumber>
    </recommendedName>
</protein>
<dbReference type="Gene3D" id="3.40.190.80">
    <property type="match status" value="1"/>
</dbReference>
<dbReference type="PRINTS" id="PR00377">
    <property type="entry name" value="IMPHPHTASES"/>
</dbReference>
<dbReference type="PANTHER" id="PTHR20854:SF4">
    <property type="entry name" value="INOSITOL-1-MONOPHOSPHATASE-RELATED"/>
    <property type="match status" value="1"/>
</dbReference>
<dbReference type="Gene3D" id="3.30.540.10">
    <property type="entry name" value="Fructose-1,6-Bisphosphatase, subunit A, domain 1"/>
    <property type="match status" value="1"/>
</dbReference>
<dbReference type="Proteomes" id="UP000297475">
    <property type="component" value="Unassembled WGS sequence"/>
</dbReference>